<comment type="caution">
    <text evidence="2">The sequence shown here is derived from an EMBL/GenBank/DDBJ whole genome shotgun (WGS) entry which is preliminary data.</text>
</comment>
<sequence length="777" mass="87993">MGSCCGGSGKTGGMRFKLRLSKAIQEFKKELKGQEVQDPRRKETIEFVREKSFLKAKPVIDHLELRGLDGSKVGNELVRLYYSNKNVVIKALIIGIIWICMDKCNKKIGGITKNMLASQADTDITEVILHSLDNHYEYEHVIILTFDCLIAYLDTCRVYKQGIFEEENLLDRCKRFTNSTQSVLISCNKAISRLVLYSSFEAVEKRQTDLVNYVFHVTKSNKDNIENQNISRSEPVPDMTSEEEILVNSTLEILNSIATKVEPLGKEKKEFISLLMQNFEDEKWKSPKYISSIIINTTAKRNGDEAIVQNDTLTQILNYLYQIIIERTEPLLENTNGRSLTEEELVSITKILFELYPLRPESHAYAIGSPEIFKVFMNLCQVEPMVGKEDNYDYVVNAFGSYMDNLMFRYSPNDQEETHEIPSARNRFKATHALIRYGEENEIYEEIFEGSNPSNIKKDQIQGSVNFIRLIQTAVSVLYDSATELNKTEELHTISGKAMSFTDKDFNTLLNPIIRVIEDSPDEMNEEISDLLIDCVIKMLKYEQMFSPSHSRIFIHVLKALPLAAPCQSENFPLAFAVFINLVANNPKTPVGPLIPKFIKSFNSELQNSQVGSERERNAYRASTTLKFAEIAASITQDSGLASLARDEANNAGNDSDSAETGWINSFISKFSSEWNKYLGDSHVNVDDISLEEDQSREEINQHDQSKDKIPNSLLKALVQKMEKTDVGSGQQSQTPSASIAESSKFSLDDATFKNDDSEFDESASAQSLMQYIRNVS</sequence>
<feature type="compositionally biased region" description="Polar residues" evidence="1">
    <location>
        <begin position="728"/>
        <end position="745"/>
    </location>
</feature>
<dbReference type="AlphaFoldDB" id="A0AAD2DBY6"/>
<gene>
    <name evidence="2" type="ORF">ECRASSUSDP1_LOCUS28527</name>
</gene>
<dbReference type="InterPro" id="IPR016024">
    <property type="entry name" value="ARM-type_fold"/>
</dbReference>
<dbReference type="Proteomes" id="UP001295684">
    <property type="component" value="Unassembled WGS sequence"/>
</dbReference>
<feature type="region of interest" description="Disordered" evidence="1">
    <location>
        <begin position="723"/>
        <end position="745"/>
    </location>
</feature>
<reference evidence="2" key="1">
    <citation type="submission" date="2023-07" db="EMBL/GenBank/DDBJ databases">
        <authorList>
            <consortium name="AG Swart"/>
            <person name="Singh M."/>
            <person name="Singh A."/>
            <person name="Seah K."/>
            <person name="Emmerich C."/>
        </authorList>
    </citation>
    <scope>NUCLEOTIDE SEQUENCE</scope>
    <source>
        <strain evidence="2">DP1</strain>
    </source>
</reference>
<keyword evidence="3" id="KW-1185">Reference proteome</keyword>
<dbReference type="EMBL" id="CAMPGE010029431">
    <property type="protein sequence ID" value="CAI2386901.1"/>
    <property type="molecule type" value="Genomic_DNA"/>
</dbReference>
<protein>
    <submittedName>
        <fullName evidence="2">Uncharacterized protein</fullName>
    </submittedName>
</protein>
<dbReference type="SUPFAM" id="SSF48371">
    <property type="entry name" value="ARM repeat"/>
    <property type="match status" value="1"/>
</dbReference>
<evidence type="ECO:0000313" key="2">
    <source>
        <dbReference type="EMBL" id="CAI2386901.1"/>
    </source>
</evidence>
<evidence type="ECO:0000256" key="1">
    <source>
        <dbReference type="SAM" id="MobiDB-lite"/>
    </source>
</evidence>
<accession>A0AAD2DBY6</accession>
<evidence type="ECO:0000313" key="3">
    <source>
        <dbReference type="Proteomes" id="UP001295684"/>
    </source>
</evidence>
<proteinExistence type="predicted"/>
<name>A0AAD2DBY6_EUPCR</name>
<organism evidence="2 3">
    <name type="scientific">Euplotes crassus</name>
    <dbReference type="NCBI Taxonomy" id="5936"/>
    <lineage>
        <taxon>Eukaryota</taxon>
        <taxon>Sar</taxon>
        <taxon>Alveolata</taxon>
        <taxon>Ciliophora</taxon>
        <taxon>Intramacronucleata</taxon>
        <taxon>Spirotrichea</taxon>
        <taxon>Hypotrichia</taxon>
        <taxon>Euplotida</taxon>
        <taxon>Euplotidae</taxon>
        <taxon>Moneuplotes</taxon>
    </lineage>
</organism>